<evidence type="ECO:0000313" key="3">
    <source>
        <dbReference type="RefSeq" id="XP_006739877.1"/>
    </source>
</evidence>
<dbReference type="FunFam" id="2.10.220.10:FF:000007">
    <property type="entry name" value="Tyrosine-protein kinase receptor"/>
    <property type="match status" value="1"/>
</dbReference>
<dbReference type="SMART" id="SM00261">
    <property type="entry name" value="FU"/>
    <property type="match status" value="1"/>
</dbReference>
<feature type="domain" description="Furin-like cysteine-rich" evidence="1">
    <location>
        <begin position="24"/>
        <end position="136"/>
    </location>
</feature>
<gene>
    <name evidence="3" type="primary">LOC102749673</name>
</gene>
<dbReference type="CDD" id="cd00064">
    <property type="entry name" value="FU"/>
    <property type="match status" value="1"/>
</dbReference>
<protein>
    <submittedName>
        <fullName evidence="3">Insulin-like growth factor 1 receptor</fullName>
    </submittedName>
</protein>
<dbReference type="FunFam" id="3.80.20.20:FF:000019">
    <property type="entry name" value="Tyrosine-protein kinase receptor"/>
    <property type="match status" value="1"/>
</dbReference>
<dbReference type="Proteomes" id="UP000245341">
    <property type="component" value="Unplaced"/>
</dbReference>
<organism evidence="2 3">
    <name type="scientific">Leptonychotes weddellii</name>
    <name type="common">Weddell seal</name>
    <name type="synonym">Otaria weddellii</name>
    <dbReference type="NCBI Taxonomy" id="9713"/>
    <lineage>
        <taxon>Eukaryota</taxon>
        <taxon>Metazoa</taxon>
        <taxon>Chordata</taxon>
        <taxon>Craniata</taxon>
        <taxon>Vertebrata</taxon>
        <taxon>Euteleostomi</taxon>
        <taxon>Mammalia</taxon>
        <taxon>Eutheria</taxon>
        <taxon>Laurasiatheria</taxon>
        <taxon>Carnivora</taxon>
        <taxon>Caniformia</taxon>
        <taxon>Pinnipedia</taxon>
        <taxon>Phocidae</taxon>
        <taxon>Monachinae</taxon>
        <taxon>Lobodontini</taxon>
        <taxon>Leptonychotes</taxon>
    </lineage>
</organism>
<dbReference type="KEGG" id="lww:102749673"/>
<sequence length="143" mass="15814">MAHGYLEMELNLVGEGEFEFQDLDVCPSACGKRACTENNECCHPECLGSCSAPDNDTACVACRHYYYAGVCVPTCPPNTYRFEGWRCVDRDFCANIPSAESSDSEGFVIHDGECMQECPSGFIRNGSQRVIEHLPCTSHLAQR</sequence>
<evidence type="ECO:0000313" key="2">
    <source>
        <dbReference type="Proteomes" id="UP000245341"/>
    </source>
</evidence>
<dbReference type="OrthoDB" id="5809444at2759"/>
<dbReference type="Gene3D" id="3.80.20.20">
    <property type="entry name" value="Receptor L-domain"/>
    <property type="match status" value="1"/>
</dbReference>
<dbReference type="AlphaFoldDB" id="A0A2U3Y821"/>
<dbReference type="SUPFAM" id="SSF57184">
    <property type="entry name" value="Growth factor receptor domain"/>
    <property type="match status" value="1"/>
</dbReference>
<name>A0A2U3Y821_LEPWE</name>
<dbReference type="Pfam" id="PF00757">
    <property type="entry name" value="Furin-like"/>
    <property type="match status" value="1"/>
</dbReference>
<dbReference type="InterPro" id="IPR006212">
    <property type="entry name" value="Furin_repeat"/>
</dbReference>
<dbReference type="RefSeq" id="XP_006739877.1">
    <property type="nucleotide sequence ID" value="XM_006739814.1"/>
</dbReference>
<dbReference type="InterPro" id="IPR006211">
    <property type="entry name" value="Furin-like_Cys-rich_dom"/>
</dbReference>
<proteinExistence type="predicted"/>
<evidence type="ECO:0000259" key="1">
    <source>
        <dbReference type="Pfam" id="PF00757"/>
    </source>
</evidence>
<dbReference type="GeneID" id="102749673"/>
<dbReference type="Gene3D" id="2.10.220.10">
    <property type="entry name" value="Hormone Receptor, Insulin-like Growth Factor Receptor 1, Chain A, domain 2"/>
    <property type="match status" value="1"/>
</dbReference>
<dbReference type="InterPro" id="IPR036941">
    <property type="entry name" value="Rcpt_L-dom_sf"/>
</dbReference>
<dbReference type="STRING" id="9713.A0A2U3Y821"/>
<dbReference type="InterPro" id="IPR009030">
    <property type="entry name" value="Growth_fac_rcpt_cys_sf"/>
</dbReference>
<accession>A0A2U3Y821</accession>
<reference evidence="3" key="1">
    <citation type="submission" date="2025-08" db="UniProtKB">
        <authorList>
            <consortium name="RefSeq"/>
        </authorList>
    </citation>
    <scope>IDENTIFICATION</scope>
    <source>
        <tissue evidence="3">Liver</tissue>
    </source>
</reference>
<keyword evidence="2" id="KW-1185">Reference proteome</keyword>